<evidence type="ECO:0000313" key="1">
    <source>
        <dbReference type="EMBL" id="GAA4899376.1"/>
    </source>
</evidence>
<protein>
    <submittedName>
        <fullName evidence="1">Uncharacterized protein</fullName>
    </submittedName>
</protein>
<dbReference type="Proteomes" id="UP001499988">
    <property type="component" value="Unassembled WGS sequence"/>
</dbReference>
<dbReference type="EMBL" id="BAABJZ010000101">
    <property type="protein sequence ID" value="GAA4899376.1"/>
    <property type="molecule type" value="Genomic_DNA"/>
</dbReference>
<organism evidence="1 2">
    <name type="scientific">Ferrimonas pelagia</name>
    <dbReference type="NCBI Taxonomy" id="1177826"/>
    <lineage>
        <taxon>Bacteria</taxon>
        <taxon>Pseudomonadati</taxon>
        <taxon>Pseudomonadota</taxon>
        <taxon>Gammaproteobacteria</taxon>
        <taxon>Alteromonadales</taxon>
        <taxon>Ferrimonadaceae</taxon>
        <taxon>Ferrimonas</taxon>
    </lineage>
</organism>
<comment type="caution">
    <text evidence="1">The sequence shown here is derived from an EMBL/GenBank/DDBJ whole genome shotgun (WGS) entry which is preliminary data.</text>
</comment>
<proteinExistence type="predicted"/>
<keyword evidence="2" id="KW-1185">Reference proteome</keyword>
<gene>
    <name evidence="1" type="ORF">GCM10023333_36240</name>
</gene>
<name>A0ABP9FG78_9GAMM</name>
<accession>A0ABP9FG78</accession>
<sequence>MLSLVSCAIAVIDIDTGEVLAIFPAASKLLKIDVYHLVNAAVHHKYLAEWNELRTLGVVGGEPVRVFGWTKDAHGKEFREYGSILLTVMAGCSVMVAYIERGY</sequence>
<evidence type="ECO:0000313" key="2">
    <source>
        <dbReference type="Proteomes" id="UP001499988"/>
    </source>
</evidence>
<reference evidence="2" key="1">
    <citation type="journal article" date="2019" name="Int. J. Syst. Evol. Microbiol.">
        <title>The Global Catalogue of Microorganisms (GCM) 10K type strain sequencing project: providing services to taxonomists for standard genome sequencing and annotation.</title>
        <authorList>
            <consortium name="The Broad Institute Genomics Platform"/>
            <consortium name="The Broad Institute Genome Sequencing Center for Infectious Disease"/>
            <person name="Wu L."/>
            <person name="Ma J."/>
        </authorList>
    </citation>
    <scope>NUCLEOTIDE SEQUENCE [LARGE SCALE GENOMIC DNA]</scope>
    <source>
        <strain evidence="2">JCM 18401</strain>
    </source>
</reference>